<dbReference type="PROSITE" id="PS51935">
    <property type="entry name" value="NLPC_P60"/>
    <property type="match status" value="1"/>
</dbReference>
<dbReference type="EMBL" id="JBHRSS010000002">
    <property type="protein sequence ID" value="MFC3102963.1"/>
    <property type="molecule type" value="Genomic_DNA"/>
</dbReference>
<evidence type="ECO:0000259" key="6">
    <source>
        <dbReference type="PROSITE" id="PS51935"/>
    </source>
</evidence>
<comment type="similarity">
    <text evidence="1">Belongs to the peptidase C40 family.</text>
</comment>
<dbReference type="InterPro" id="IPR000064">
    <property type="entry name" value="NLP_P60_dom"/>
</dbReference>
<feature type="signal peptide" evidence="5">
    <location>
        <begin position="1"/>
        <end position="25"/>
    </location>
</feature>
<evidence type="ECO:0000256" key="4">
    <source>
        <dbReference type="ARBA" id="ARBA00022807"/>
    </source>
</evidence>
<keyword evidence="3" id="KW-0378">Hydrolase</keyword>
<keyword evidence="4" id="KW-0788">Thiol protease</keyword>
<evidence type="ECO:0000256" key="5">
    <source>
        <dbReference type="SAM" id="SignalP"/>
    </source>
</evidence>
<dbReference type="SUPFAM" id="SSF54001">
    <property type="entry name" value="Cysteine proteinases"/>
    <property type="match status" value="1"/>
</dbReference>
<evidence type="ECO:0000256" key="3">
    <source>
        <dbReference type="ARBA" id="ARBA00022801"/>
    </source>
</evidence>
<dbReference type="PANTHER" id="PTHR47359:SF3">
    <property type="entry name" value="NLP_P60 DOMAIN-CONTAINING PROTEIN-RELATED"/>
    <property type="match status" value="1"/>
</dbReference>
<accession>A0ABV7EJX6</accession>
<organism evidence="7 8">
    <name type="scientific">Salinisphaera aquimarina</name>
    <dbReference type="NCBI Taxonomy" id="2094031"/>
    <lineage>
        <taxon>Bacteria</taxon>
        <taxon>Pseudomonadati</taxon>
        <taxon>Pseudomonadota</taxon>
        <taxon>Gammaproteobacteria</taxon>
        <taxon>Salinisphaerales</taxon>
        <taxon>Salinisphaeraceae</taxon>
        <taxon>Salinisphaera</taxon>
    </lineage>
</organism>
<reference evidence="8" key="1">
    <citation type="journal article" date="2019" name="Int. J. Syst. Evol. Microbiol.">
        <title>The Global Catalogue of Microorganisms (GCM) 10K type strain sequencing project: providing services to taxonomists for standard genome sequencing and annotation.</title>
        <authorList>
            <consortium name="The Broad Institute Genomics Platform"/>
            <consortium name="The Broad Institute Genome Sequencing Center for Infectious Disease"/>
            <person name="Wu L."/>
            <person name="Ma J."/>
        </authorList>
    </citation>
    <scope>NUCLEOTIDE SEQUENCE [LARGE SCALE GENOMIC DNA]</scope>
    <source>
        <strain evidence="8">KCTC 52640</strain>
    </source>
</reference>
<dbReference type="InterPro" id="IPR038765">
    <property type="entry name" value="Papain-like_cys_pep_sf"/>
</dbReference>
<dbReference type="Pfam" id="PF00877">
    <property type="entry name" value="NLPC_P60"/>
    <property type="match status" value="1"/>
</dbReference>
<gene>
    <name evidence="7" type="ORF">ACFOSU_03580</name>
</gene>
<comment type="caution">
    <text evidence="7">The sequence shown here is derived from an EMBL/GenBank/DDBJ whole genome shotgun (WGS) entry which is preliminary data.</text>
</comment>
<sequence length="170" mass="18078">MTASIRIALSRAALFVLLCLCLALAACSTVPNAEEEIAPSTDTREAIASLALEQLDAPYQANAAGPKAFDNSGLTYFAYHGAGAELPRETQAQLDAGKPIDLAEAQPADLLFFRVETANGGDQMLVGLYTQTAEMLMAAPNVQGHTGVSLISLDDEFWQQRLVGVIRLLP</sequence>
<keyword evidence="5" id="KW-0732">Signal</keyword>
<dbReference type="InterPro" id="IPR051794">
    <property type="entry name" value="PG_Endopeptidase_C40"/>
</dbReference>
<dbReference type="Gene3D" id="3.90.1720.10">
    <property type="entry name" value="endopeptidase domain like (from Nostoc punctiforme)"/>
    <property type="match status" value="1"/>
</dbReference>
<dbReference type="RefSeq" id="WP_380686524.1">
    <property type="nucleotide sequence ID" value="NZ_JBHRSS010000002.1"/>
</dbReference>
<proteinExistence type="inferred from homology"/>
<evidence type="ECO:0000256" key="1">
    <source>
        <dbReference type="ARBA" id="ARBA00007074"/>
    </source>
</evidence>
<protein>
    <submittedName>
        <fullName evidence="7">C40 family peptidase</fullName>
    </submittedName>
</protein>
<feature type="chain" id="PRO_5046358950" evidence="5">
    <location>
        <begin position="26"/>
        <end position="170"/>
    </location>
</feature>
<dbReference type="Proteomes" id="UP001595462">
    <property type="component" value="Unassembled WGS sequence"/>
</dbReference>
<dbReference type="PANTHER" id="PTHR47359">
    <property type="entry name" value="PEPTIDOGLYCAN DL-ENDOPEPTIDASE CWLO"/>
    <property type="match status" value="1"/>
</dbReference>
<keyword evidence="8" id="KW-1185">Reference proteome</keyword>
<dbReference type="PROSITE" id="PS51257">
    <property type="entry name" value="PROKAR_LIPOPROTEIN"/>
    <property type="match status" value="1"/>
</dbReference>
<evidence type="ECO:0000313" key="7">
    <source>
        <dbReference type="EMBL" id="MFC3102963.1"/>
    </source>
</evidence>
<name>A0ABV7EJX6_9GAMM</name>
<keyword evidence="2" id="KW-0645">Protease</keyword>
<feature type="domain" description="NlpC/P60" evidence="6">
    <location>
        <begin position="41"/>
        <end position="169"/>
    </location>
</feature>
<evidence type="ECO:0000313" key="8">
    <source>
        <dbReference type="Proteomes" id="UP001595462"/>
    </source>
</evidence>
<evidence type="ECO:0000256" key="2">
    <source>
        <dbReference type="ARBA" id="ARBA00022670"/>
    </source>
</evidence>